<evidence type="ECO:0000259" key="3">
    <source>
        <dbReference type="PROSITE" id="PS01179"/>
    </source>
</evidence>
<comment type="caution">
    <text evidence="4">The sequence shown here is derived from an EMBL/GenBank/DDBJ whole genome shotgun (WGS) entry which is preliminary data.</text>
</comment>
<feature type="compositionally biased region" description="Low complexity" evidence="2">
    <location>
        <begin position="296"/>
        <end position="325"/>
    </location>
</feature>
<dbReference type="PANTHER" id="PTHR15832:SF2">
    <property type="entry name" value="SH2 DOMAIN-CONTAINING PROTEIN"/>
    <property type="match status" value="1"/>
</dbReference>
<evidence type="ECO:0000313" key="4">
    <source>
        <dbReference type="EMBL" id="KAK4881553.1"/>
    </source>
</evidence>
<dbReference type="Proteomes" id="UP001353858">
    <property type="component" value="Unassembled WGS sequence"/>
</dbReference>
<dbReference type="Pfam" id="PF00640">
    <property type="entry name" value="PID"/>
    <property type="match status" value="1"/>
</dbReference>
<name>A0AAN7QJV3_9COLE</name>
<evidence type="ECO:0000256" key="2">
    <source>
        <dbReference type="SAM" id="MobiDB-lite"/>
    </source>
</evidence>
<dbReference type="Gene3D" id="2.30.29.30">
    <property type="entry name" value="Pleckstrin-homology domain (PH domain)/Phosphotyrosine-binding domain (PTB)"/>
    <property type="match status" value="1"/>
</dbReference>
<accession>A0AAN7QJV3</accession>
<dbReference type="EMBL" id="JARPUR010000002">
    <property type="protein sequence ID" value="KAK4881553.1"/>
    <property type="molecule type" value="Genomic_DNA"/>
</dbReference>
<proteinExistence type="predicted"/>
<dbReference type="PANTHER" id="PTHR15832">
    <property type="entry name" value="SHC (SRC HOMOLOGY DOMAIN C-TERMINAL) ADAPTOR HOMOLOG"/>
    <property type="match status" value="1"/>
</dbReference>
<dbReference type="SUPFAM" id="SSF50729">
    <property type="entry name" value="PH domain-like"/>
    <property type="match status" value="1"/>
</dbReference>
<evidence type="ECO:0000313" key="5">
    <source>
        <dbReference type="Proteomes" id="UP001353858"/>
    </source>
</evidence>
<feature type="compositionally biased region" description="Basic and acidic residues" evidence="2">
    <location>
        <begin position="8"/>
        <end position="25"/>
    </location>
</feature>
<gene>
    <name evidence="4" type="ORF">RN001_004872</name>
</gene>
<feature type="compositionally biased region" description="Low complexity" evidence="2">
    <location>
        <begin position="350"/>
        <end position="370"/>
    </location>
</feature>
<feature type="compositionally biased region" description="Basic and acidic residues" evidence="2">
    <location>
        <begin position="326"/>
        <end position="342"/>
    </location>
</feature>
<feature type="domain" description="PID" evidence="3">
    <location>
        <begin position="565"/>
        <end position="624"/>
    </location>
</feature>
<dbReference type="InterPro" id="IPR006020">
    <property type="entry name" value="PTB/PI_dom"/>
</dbReference>
<evidence type="ECO:0000256" key="1">
    <source>
        <dbReference type="SAM" id="Coils"/>
    </source>
</evidence>
<sequence length="661" mass="78816">MNTRSGNKKMEENVENLDNMKKNEDISQEQVIETQQNMENRQEKQGQDEAIQMLIGMMIEAKRTRQEDKEEAKEKEKLQEERYIKDKEEAKKLRQEENEKLEEFKKEIRNILRREEAKQANILDERIQTVRGEIKEVEEKQQEIREEFNQRFEENKKNLELETKRNAIEFKQELIRIDNENADITKSVMKNEEAIYRLSITVNNELKKNVEKINLEMTNKNLELKRFAQGYKYGMVQEGIYRTSNSHNERNNFRDYRYQQDQPRFGQNWYNNSRFREENRNQQGYHNYNFREHGYRNNFNRNFSNNENNYNQPRNREGNQNQNGHNENRERRHYNEDRRESNFRPNRTFENNNIQSEENNQIQGRGRGCRGPQRGRAYYINNMNLREVEENNHCGSNNEEEEVINETVTGEIVDKHMEILKKAIIPMKNINLVTANNKNIKIVYNMVVGNLKMGNTEHSHGLIMMNNMRMDCLLGINALEKFKVKLDLEKKIIEINKEESNWKKSEEYNGLMMSMKLNNMNEANEEDIKINCPDDKKEEIESLLNESPGLFYDEQRIGIVKKKAVLLVISLAGIKVCSPDGKSVYMAHALRRISYATCDPEQAEFSFFAREPKGHFSVQYCHCFKTRTPEQFCLFVFELWEDLTKIQQILDDPFLKCIIKS</sequence>
<keyword evidence="1" id="KW-0175">Coiled coil</keyword>
<protein>
    <recommendedName>
        <fullName evidence="3">PID domain-containing protein</fullName>
    </recommendedName>
</protein>
<reference evidence="5" key="1">
    <citation type="submission" date="2023-01" db="EMBL/GenBank/DDBJ databases">
        <title>Key to firefly adult light organ development and bioluminescence: homeobox transcription factors regulate luciferase expression and transportation to peroxisome.</title>
        <authorList>
            <person name="Fu X."/>
        </authorList>
    </citation>
    <scope>NUCLEOTIDE SEQUENCE [LARGE SCALE GENOMIC DNA]</scope>
</reference>
<organism evidence="4 5">
    <name type="scientific">Aquatica leii</name>
    <dbReference type="NCBI Taxonomy" id="1421715"/>
    <lineage>
        <taxon>Eukaryota</taxon>
        <taxon>Metazoa</taxon>
        <taxon>Ecdysozoa</taxon>
        <taxon>Arthropoda</taxon>
        <taxon>Hexapoda</taxon>
        <taxon>Insecta</taxon>
        <taxon>Pterygota</taxon>
        <taxon>Neoptera</taxon>
        <taxon>Endopterygota</taxon>
        <taxon>Coleoptera</taxon>
        <taxon>Polyphaga</taxon>
        <taxon>Elateriformia</taxon>
        <taxon>Elateroidea</taxon>
        <taxon>Lampyridae</taxon>
        <taxon>Luciolinae</taxon>
        <taxon>Aquatica</taxon>
    </lineage>
</organism>
<feature type="region of interest" description="Disordered" evidence="2">
    <location>
        <begin position="1"/>
        <end position="27"/>
    </location>
</feature>
<dbReference type="InterPro" id="IPR021109">
    <property type="entry name" value="Peptidase_aspartic_dom_sf"/>
</dbReference>
<dbReference type="PROSITE" id="PS01179">
    <property type="entry name" value="PID"/>
    <property type="match status" value="1"/>
</dbReference>
<dbReference type="Gene3D" id="2.40.70.10">
    <property type="entry name" value="Acid Proteases"/>
    <property type="match status" value="1"/>
</dbReference>
<feature type="coiled-coil region" evidence="1">
    <location>
        <begin position="58"/>
        <end position="154"/>
    </location>
</feature>
<keyword evidence="5" id="KW-1185">Reference proteome</keyword>
<feature type="region of interest" description="Disordered" evidence="2">
    <location>
        <begin position="280"/>
        <end position="370"/>
    </location>
</feature>
<dbReference type="InterPro" id="IPR011993">
    <property type="entry name" value="PH-like_dom_sf"/>
</dbReference>
<dbReference type="AlphaFoldDB" id="A0AAN7QJV3"/>